<evidence type="ECO:0000313" key="4">
    <source>
        <dbReference type="Proteomes" id="UP000246744"/>
    </source>
</evidence>
<dbReference type="PANTHER" id="PTHR37533">
    <property type="entry name" value="FLAGELLAR HOOK-LENGTH CONTROL PROTEIN"/>
    <property type="match status" value="1"/>
</dbReference>
<dbReference type="InterPro" id="IPR052563">
    <property type="entry name" value="FliK"/>
</dbReference>
<feature type="domain" description="Flagellar hook-length control protein-like C-terminal" evidence="2">
    <location>
        <begin position="259"/>
        <end position="339"/>
    </location>
</feature>
<proteinExistence type="predicted"/>
<dbReference type="Gene3D" id="3.30.750.140">
    <property type="match status" value="1"/>
</dbReference>
<keyword evidence="3" id="KW-0966">Cell projection</keyword>
<feature type="compositionally biased region" description="Low complexity" evidence="1">
    <location>
        <begin position="231"/>
        <end position="243"/>
    </location>
</feature>
<dbReference type="RefSeq" id="WP_110028134.1">
    <property type="nucleotide sequence ID" value="NZ_QGTS01000024.1"/>
</dbReference>
<dbReference type="InterPro" id="IPR021136">
    <property type="entry name" value="Flagellar_hook_control-like_C"/>
</dbReference>
<dbReference type="InterPro" id="IPR038610">
    <property type="entry name" value="FliK-like_C_sf"/>
</dbReference>
<keyword evidence="4" id="KW-1185">Reference proteome</keyword>
<feature type="compositionally biased region" description="Polar residues" evidence="1">
    <location>
        <begin position="322"/>
        <end position="342"/>
    </location>
</feature>
<comment type="caution">
    <text evidence="3">The sequence shown here is derived from an EMBL/GenBank/DDBJ whole genome shotgun (WGS) entry which is preliminary data.</text>
</comment>
<protein>
    <submittedName>
        <fullName evidence="3">Flagellar hook-length control protein FliK</fullName>
    </submittedName>
</protein>
<keyword evidence="3" id="KW-0969">Cilium</keyword>
<dbReference type="AlphaFoldDB" id="A0A317PJY4"/>
<name>A0A317PJY4_9ENTR</name>
<gene>
    <name evidence="3" type="ORF">DES37_1246</name>
</gene>
<dbReference type="PANTHER" id="PTHR37533:SF2">
    <property type="entry name" value="FLAGELLAR HOOK-LENGTH CONTROL PROTEIN"/>
    <property type="match status" value="1"/>
</dbReference>
<feature type="region of interest" description="Disordered" evidence="1">
    <location>
        <begin position="322"/>
        <end position="379"/>
    </location>
</feature>
<accession>A0A317PJY4</accession>
<dbReference type="EMBL" id="QGTS01000024">
    <property type="protein sequence ID" value="PWW00808.1"/>
    <property type="molecule type" value="Genomic_DNA"/>
</dbReference>
<evidence type="ECO:0000313" key="3">
    <source>
        <dbReference type="EMBL" id="PWW00808.1"/>
    </source>
</evidence>
<evidence type="ECO:0000259" key="2">
    <source>
        <dbReference type="Pfam" id="PF02120"/>
    </source>
</evidence>
<dbReference type="OrthoDB" id="1792985at2"/>
<organism evidence="3 4">
    <name type="scientific">Mangrovibacter plantisponsor</name>
    <dbReference type="NCBI Taxonomy" id="451513"/>
    <lineage>
        <taxon>Bacteria</taxon>
        <taxon>Pseudomonadati</taxon>
        <taxon>Pseudomonadota</taxon>
        <taxon>Gammaproteobacteria</taxon>
        <taxon>Enterobacterales</taxon>
        <taxon>Enterobacteriaceae</taxon>
        <taxon>Mangrovibacter</taxon>
    </lineage>
</organism>
<evidence type="ECO:0000256" key="1">
    <source>
        <dbReference type="SAM" id="MobiDB-lite"/>
    </source>
</evidence>
<dbReference type="Proteomes" id="UP000246744">
    <property type="component" value="Unassembled WGS sequence"/>
</dbReference>
<dbReference type="Pfam" id="PF02120">
    <property type="entry name" value="Flg_hook"/>
    <property type="match status" value="1"/>
</dbReference>
<feature type="region of interest" description="Disordered" evidence="1">
    <location>
        <begin position="216"/>
        <end position="249"/>
    </location>
</feature>
<keyword evidence="3" id="KW-0282">Flagellum</keyword>
<sequence length="379" mass="39292">MAWISVPEQGQHWQDNPSLPENSLLAHPGTLACGTAQVPETFSHLLFSMERAFSPAVTESVPGAPVCLPQPLTGISLSDDITVLQEATRLPGALPPASTAVQPVPLAAFMPSTPVPSTPGVLSAATGDVPAGLTERVAPLAAAATLPATPQEIARAEPGQQPVTPVDTRQAAHQPQVMATVATMAATMADAGRDNASVAGQHPASGTPVPPLIAVASPPEPPTTDASQRLAAATPAHQPTAAHSSHPQTERLQAALGARLQMHIANRTQTAHIRLDPPALGKIDIHLHLEQGQLQVALHTQHEDVARALRLVSHGLQEQLAADTTQRVSVQVSTGQGQSPRQPQGEGSGLAPEEHTPTAGMHTRAGSETRQDATILLTI</sequence>
<dbReference type="CDD" id="cd17470">
    <property type="entry name" value="T3SS_Flik_C"/>
    <property type="match status" value="1"/>
</dbReference>
<reference evidence="3 4" key="1">
    <citation type="submission" date="2018-05" db="EMBL/GenBank/DDBJ databases">
        <title>Genomic Encyclopedia of Type Strains, Phase IV (KMG-IV): sequencing the most valuable type-strain genomes for metagenomic binning, comparative biology and taxonomic classification.</title>
        <authorList>
            <person name="Goeker M."/>
        </authorList>
    </citation>
    <scope>NUCLEOTIDE SEQUENCE [LARGE SCALE GENOMIC DNA]</scope>
    <source>
        <strain evidence="3 4">DSM 19579</strain>
    </source>
</reference>